<gene>
    <name evidence="2" type="ORF">ACFO3U_05225</name>
</gene>
<organism evidence="2 3">
    <name type="scientific">Flavobacterium ponti</name>
    <dbReference type="NCBI Taxonomy" id="665133"/>
    <lineage>
        <taxon>Bacteria</taxon>
        <taxon>Pseudomonadati</taxon>
        <taxon>Bacteroidota</taxon>
        <taxon>Flavobacteriia</taxon>
        <taxon>Flavobacteriales</taxon>
        <taxon>Flavobacteriaceae</taxon>
        <taxon>Flavobacterium</taxon>
    </lineage>
</organism>
<evidence type="ECO:0008006" key="4">
    <source>
        <dbReference type="Google" id="ProtNLM"/>
    </source>
</evidence>
<evidence type="ECO:0000256" key="1">
    <source>
        <dbReference type="SAM" id="Phobius"/>
    </source>
</evidence>
<dbReference type="RefSeq" id="WP_379738763.1">
    <property type="nucleotide sequence ID" value="NZ_JBHSGW010000003.1"/>
</dbReference>
<keyword evidence="1" id="KW-0472">Membrane</keyword>
<evidence type="ECO:0000313" key="2">
    <source>
        <dbReference type="EMBL" id="MFC4739388.1"/>
    </source>
</evidence>
<keyword evidence="1" id="KW-1133">Transmembrane helix</keyword>
<name>A0ABV9P1A4_9FLAO</name>
<keyword evidence="1" id="KW-0812">Transmembrane</keyword>
<protein>
    <recommendedName>
        <fullName evidence="4">Glycosyltransferase RgtA/B/C/D-like domain-containing protein</fullName>
    </recommendedName>
</protein>
<dbReference type="EMBL" id="JBHSGW010000003">
    <property type="protein sequence ID" value="MFC4739388.1"/>
    <property type="molecule type" value="Genomic_DNA"/>
</dbReference>
<comment type="caution">
    <text evidence="2">The sequence shown here is derived from an EMBL/GenBank/DDBJ whole genome shotgun (WGS) entry which is preliminary data.</text>
</comment>
<keyword evidence="3" id="KW-1185">Reference proteome</keyword>
<evidence type="ECO:0000313" key="3">
    <source>
        <dbReference type="Proteomes" id="UP001595885"/>
    </source>
</evidence>
<dbReference type="Proteomes" id="UP001595885">
    <property type="component" value="Unassembled WGS sequence"/>
</dbReference>
<proteinExistence type="predicted"/>
<accession>A0ABV9P1A4</accession>
<reference evidence="3" key="1">
    <citation type="journal article" date="2019" name="Int. J. Syst. Evol. Microbiol.">
        <title>The Global Catalogue of Microorganisms (GCM) 10K type strain sequencing project: providing services to taxonomists for standard genome sequencing and annotation.</title>
        <authorList>
            <consortium name="The Broad Institute Genomics Platform"/>
            <consortium name="The Broad Institute Genome Sequencing Center for Infectious Disease"/>
            <person name="Wu L."/>
            <person name="Ma J."/>
        </authorList>
    </citation>
    <scope>NUCLEOTIDE SEQUENCE [LARGE SCALE GENOMIC DNA]</scope>
    <source>
        <strain evidence="3">CCUG 50349</strain>
    </source>
</reference>
<feature type="transmembrane region" description="Helical" evidence="1">
    <location>
        <begin position="62"/>
        <end position="79"/>
    </location>
</feature>
<sequence>MKKKIFIATLLFSIALVKTIDWMLFWNKNEDLAFINYEAYLIKYSEQYPYLIRPLFETRPEIASIISALFYLFAAYLFWNKNKKILIILSVISSFLGVYSFLSAIIIKY</sequence>
<feature type="transmembrane region" description="Helical" evidence="1">
    <location>
        <begin position="86"/>
        <end position="107"/>
    </location>
</feature>